<evidence type="ECO:0000313" key="4">
    <source>
        <dbReference type="Proteomes" id="UP001269819"/>
    </source>
</evidence>
<protein>
    <submittedName>
        <fullName evidence="3">Molecular chaperone DjlA</fullName>
    </submittedName>
</protein>
<reference evidence="3 4" key="1">
    <citation type="submission" date="2023-10" db="EMBL/GenBank/DDBJ databases">
        <title>Characteristics and mechanism of a salt-tolerant marine origin heterotrophic nitrifying- aerobic denitrifying bacteria Marinobacter xestospongiae HN1.</title>
        <authorList>
            <person name="Qi R."/>
        </authorList>
    </citation>
    <scope>NUCLEOTIDE SEQUENCE [LARGE SCALE GENOMIC DNA]</scope>
    <source>
        <strain evidence="3 4">HN1</strain>
    </source>
</reference>
<dbReference type="PROSITE" id="PS50076">
    <property type="entry name" value="DNAJ_2"/>
    <property type="match status" value="1"/>
</dbReference>
<evidence type="ECO:0000313" key="3">
    <source>
        <dbReference type="EMBL" id="MDV2078527.1"/>
    </source>
</evidence>
<dbReference type="Gene3D" id="1.10.287.110">
    <property type="entry name" value="DnaJ domain"/>
    <property type="match status" value="1"/>
</dbReference>
<evidence type="ECO:0000259" key="2">
    <source>
        <dbReference type="PROSITE" id="PS50076"/>
    </source>
</evidence>
<dbReference type="Proteomes" id="UP001269819">
    <property type="component" value="Unassembled WGS sequence"/>
</dbReference>
<feature type="domain" description="J" evidence="2">
    <location>
        <begin position="186"/>
        <end position="255"/>
    </location>
</feature>
<sequence>MSRTTAPVSLPSPLDASYDDLVTRLVKHGYQPGPVLTETGLPAHARRQLFFLLGYLAKADGRVTEKDIGYAESLIRALALTPGQRKRAIKRFQQGKQCSQLSRWQAWRLRLNWRWRPEAVVVIALCLCHGAQLLGLPSKQRRYRCEDAVDALGLDAGLVAEVLDSYGNQGGQQNAERFPPPQTYQDACRILGVGRRDSLTLIKQTYRKQVSRCHPDKLARDLPPRELAYAKERLLRYQQAWEVVQRYHRHQAEQK</sequence>
<proteinExistence type="predicted"/>
<dbReference type="InterPro" id="IPR036869">
    <property type="entry name" value="J_dom_sf"/>
</dbReference>
<comment type="caution">
    <text evidence="3">The sequence shown here is derived from an EMBL/GenBank/DDBJ whole genome shotgun (WGS) entry which is preliminary data.</text>
</comment>
<dbReference type="SUPFAM" id="SSF46565">
    <property type="entry name" value="Chaperone J-domain"/>
    <property type="match status" value="1"/>
</dbReference>
<evidence type="ECO:0000256" key="1">
    <source>
        <dbReference type="ARBA" id="ARBA00023186"/>
    </source>
</evidence>
<dbReference type="Gene3D" id="1.10.3680.10">
    <property type="entry name" value="TerB-like"/>
    <property type="match status" value="1"/>
</dbReference>
<keyword evidence="1" id="KW-0143">Chaperone</keyword>
<name>A0ABU3VWY9_9GAMM</name>
<dbReference type="SUPFAM" id="SSF158682">
    <property type="entry name" value="TerB-like"/>
    <property type="match status" value="1"/>
</dbReference>
<dbReference type="EMBL" id="JAWIIJ010000004">
    <property type="protein sequence ID" value="MDV2078527.1"/>
    <property type="molecule type" value="Genomic_DNA"/>
</dbReference>
<keyword evidence="4" id="KW-1185">Reference proteome</keyword>
<dbReference type="RefSeq" id="WP_316973280.1">
    <property type="nucleotide sequence ID" value="NZ_JAWIIJ010000004.1"/>
</dbReference>
<gene>
    <name evidence="3" type="ORF">RYS15_07515</name>
</gene>
<dbReference type="CDD" id="cd06257">
    <property type="entry name" value="DnaJ"/>
    <property type="match status" value="1"/>
</dbReference>
<organism evidence="3 4">
    <name type="scientific">Marinobacter xestospongiae</name>
    <dbReference type="NCBI Taxonomy" id="994319"/>
    <lineage>
        <taxon>Bacteria</taxon>
        <taxon>Pseudomonadati</taxon>
        <taxon>Pseudomonadota</taxon>
        <taxon>Gammaproteobacteria</taxon>
        <taxon>Pseudomonadales</taxon>
        <taxon>Marinobacteraceae</taxon>
        <taxon>Marinobacter</taxon>
    </lineage>
</organism>
<dbReference type="InterPro" id="IPR001623">
    <property type="entry name" value="DnaJ_domain"/>
</dbReference>
<dbReference type="InterPro" id="IPR029024">
    <property type="entry name" value="TerB-like"/>
</dbReference>
<accession>A0ABU3VWY9</accession>